<sequence>MKHAISILTALLCVLQGTAASRYKAKLTPDKLEAAIGQKGLKQNLRALDKIGKRNGGNRAFGTTGYAESSDYVLSQITSKHDKDFKTWKQYFNHTYEETRDISVTGPDGEDVDVLSLMYNNATPLPNGVTGELVAVPVDDAVGSGCFEDQWAGLNVTGKLALVKRGSCSISDKLKIAKNLGALGVILFHNTNSTPNAATLSAENIGLLAPVGLVSLAVGETWLARISAGETLTATLLVDSVFETRKSWNVFAETRQGDSKNVIMLGAHLDSVQAGPGINDDGSGVTAQIEIIKALRGFRDIKNKIRFAFWGAEEPGLVGSLYYTEHLTPSEADKIRFYYNYDMIGSPVPVYGIYAGDNPGDKAGAQLLLDYLVAKGKPAYFGSFGTGSDYVGFLELGIPSSGIHTGGGVPADPCYHLACDTYDNISWEALEVNTKAAARAAAALALSVKNVPPRNTTSVNPRSENRIRAQFTAWEEVRLEVAGGHSCALKTKRTV</sequence>
<feature type="domain" description="PA" evidence="12">
    <location>
        <begin position="129"/>
        <end position="221"/>
    </location>
</feature>
<dbReference type="Proteomes" id="UP000799764">
    <property type="component" value="Unassembled WGS sequence"/>
</dbReference>
<feature type="chain" id="PRO_5040537346" description="Peptide hydrolase" evidence="11">
    <location>
        <begin position="21"/>
        <end position="495"/>
    </location>
</feature>
<reference evidence="14" key="1">
    <citation type="journal article" date="2020" name="Stud. Mycol.">
        <title>101 Dothideomycetes genomes: a test case for predicting lifestyles and emergence of pathogens.</title>
        <authorList>
            <person name="Haridas S."/>
            <person name="Albert R."/>
            <person name="Binder M."/>
            <person name="Bloem J."/>
            <person name="Labutti K."/>
            <person name="Salamov A."/>
            <person name="Andreopoulos B."/>
            <person name="Baker S."/>
            <person name="Barry K."/>
            <person name="Bills G."/>
            <person name="Bluhm B."/>
            <person name="Cannon C."/>
            <person name="Castanera R."/>
            <person name="Culley D."/>
            <person name="Daum C."/>
            <person name="Ezra D."/>
            <person name="Gonzalez J."/>
            <person name="Henrissat B."/>
            <person name="Kuo A."/>
            <person name="Liang C."/>
            <person name="Lipzen A."/>
            <person name="Lutzoni F."/>
            <person name="Magnuson J."/>
            <person name="Mondo S."/>
            <person name="Nolan M."/>
            <person name="Ohm R."/>
            <person name="Pangilinan J."/>
            <person name="Park H.-J."/>
            <person name="Ramirez L."/>
            <person name="Alfaro M."/>
            <person name="Sun H."/>
            <person name="Tritt A."/>
            <person name="Yoshinaga Y."/>
            <person name="Zwiers L.-H."/>
            <person name="Turgeon B."/>
            <person name="Goodwin S."/>
            <person name="Spatafora J."/>
            <person name="Crous P."/>
            <person name="Grigoriev I."/>
        </authorList>
    </citation>
    <scope>NUCLEOTIDE SEQUENCE</scope>
    <source>
        <strain evidence="14">CBS 690.94</strain>
    </source>
</reference>
<evidence type="ECO:0000313" key="15">
    <source>
        <dbReference type="Proteomes" id="UP000799764"/>
    </source>
</evidence>
<keyword evidence="9 11" id="KW-0862">Zinc</keyword>
<dbReference type="OrthoDB" id="10013407at2759"/>
<dbReference type="AlphaFoldDB" id="A0A9P4PQA2"/>
<keyword evidence="10" id="KW-0325">Glycoprotein</keyword>
<protein>
    <recommendedName>
        <fullName evidence="11">Peptide hydrolase</fullName>
        <ecNumber evidence="11">3.4.-.-</ecNumber>
    </recommendedName>
</protein>
<dbReference type="InterPro" id="IPR046450">
    <property type="entry name" value="PA_dom_sf"/>
</dbReference>
<dbReference type="GO" id="GO:0006508">
    <property type="term" value="P:proteolysis"/>
    <property type="evidence" value="ECO:0007669"/>
    <property type="project" value="UniProtKB-KW"/>
</dbReference>
<organism evidence="14 15">
    <name type="scientific">Karstenula rhodostoma CBS 690.94</name>
    <dbReference type="NCBI Taxonomy" id="1392251"/>
    <lineage>
        <taxon>Eukaryota</taxon>
        <taxon>Fungi</taxon>
        <taxon>Dikarya</taxon>
        <taxon>Ascomycota</taxon>
        <taxon>Pezizomycotina</taxon>
        <taxon>Dothideomycetes</taxon>
        <taxon>Pleosporomycetidae</taxon>
        <taxon>Pleosporales</taxon>
        <taxon>Massarineae</taxon>
        <taxon>Didymosphaeriaceae</taxon>
        <taxon>Karstenula</taxon>
    </lineage>
</organism>
<name>A0A9P4PQA2_9PLEO</name>
<dbReference type="InterPro" id="IPR045175">
    <property type="entry name" value="M28_fam"/>
</dbReference>
<dbReference type="InterPro" id="IPR003137">
    <property type="entry name" value="PA_domain"/>
</dbReference>
<keyword evidence="6 11" id="KW-0479">Metal-binding</keyword>
<dbReference type="PANTHER" id="PTHR12147:SF26">
    <property type="entry name" value="PEPTIDASE M28 DOMAIN-CONTAINING PROTEIN"/>
    <property type="match status" value="1"/>
</dbReference>
<evidence type="ECO:0000259" key="12">
    <source>
        <dbReference type="Pfam" id="PF02225"/>
    </source>
</evidence>
<gene>
    <name evidence="14" type="ORF">P171DRAFT_428293</name>
</gene>
<comment type="similarity">
    <text evidence="3">Belongs to the peptidase M28 family. M28B subfamily.</text>
</comment>
<dbReference type="Gene3D" id="3.40.630.10">
    <property type="entry name" value="Zn peptidases"/>
    <property type="match status" value="1"/>
</dbReference>
<dbReference type="Pfam" id="PF02225">
    <property type="entry name" value="PA"/>
    <property type="match status" value="1"/>
</dbReference>
<evidence type="ECO:0000256" key="3">
    <source>
        <dbReference type="ARBA" id="ARBA00005634"/>
    </source>
</evidence>
<dbReference type="EMBL" id="MU001495">
    <property type="protein sequence ID" value="KAF2448182.1"/>
    <property type="molecule type" value="Genomic_DNA"/>
</dbReference>
<comment type="cofactor">
    <cofactor evidence="1">
        <name>Zn(2+)</name>
        <dbReference type="ChEBI" id="CHEBI:29105"/>
    </cofactor>
</comment>
<comment type="caution">
    <text evidence="14">The sequence shown here is derived from an EMBL/GenBank/DDBJ whole genome shotgun (WGS) entry which is preliminary data.</text>
</comment>
<proteinExistence type="inferred from homology"/>
<evidence type="ECO:0000256" key="9">
    <source>
        <dbReference type="ARBA" id="ARBA00022833"/>
    </source>
</evidence>
<dbReference type="PANTHER" id="PTHR12147">
    <property type="entry name" value="METALLOPEPTIDASE M28 FAMILY MEMBER"/>
    <property type="match status" value="1"/>
</dbReference>
<evidence type="ECO:0000256" key="11">
    <source>
        <dbReference type="RuleBase" id="RU361240"/>
    </source>
</evidence>
<feature type="domain" description="Peptidase M28" evidence="13">
    <location>
        <begin position="249"/>
        <end position="439"/>
    </location>
</feature>
<evidence type="ECO:0000256" key="6">
    <source>
        <dbReference type="ARBA" id="ARBA00022723"/>
    </source>
</evidence>
<feature type="signal peptide" evidence="11">
    <location>
        <begin position="1"/>
        <end position="20"/>
    </location>
</feature>
<evidence type="ECO:0000256" key="7">
    <source>
        <dbReference type="ARBA" id="ARBA00022729"/>
    </source>
</evidence>
<keyword evidence="15" id="KW-1185">Reference proteome</keyword>
<accession>A0A9P4PQA2</accession>
<evidence type="ECO:0000313" key="14">
    <source>
        <dbReference type="EMBL" id="KAF2448182.1"/>
    </source>
</evidence>
<keyword evidence="8 11" id="KW-0378">Hydrolase</keyword>
<dbReference type="SUPFAM" id="SSF52025">
    <property type="entry name" value="PA domain"/>
    <property type="match status" value="1"/>
</dbReference>
<evidence type="ECO:0000256" key="5">
    <source>
        <dbReference type="ARBA" id="ARBA00022670"/>
    </source>
</evidence>
<dbReference type="GO" id="GO:0005576">
    <property type="term" value="C:extracellular region"/>
    <property type="evidence" value="ECO:0007669"/>
    <property type="project" value="UniProtKB-SubCell"/>
</dbReference>
<dbReference type="EC" id="3.4.-.-" evidence="11"/>
<dbReference type="InterPro" id="IPR007484">
    <property type="entry name" value="Peptidase_M28"/>
</dbReference>
<comment type="subcellular location">
    <subcellularLocation>
        <location evidence="2">Secreted</location>
    </subcellularLocation>
</comment>
<dbReference type="GO" id="GO:0008235">
    <property type="term" value="F:metalloexopeptidase activity"/>
    <property type="evidence" value="ECO:0007669"/>
    <property type="project" value="InterPro"/>
</dbReference>
<dbReference type="Pfam" id="PF04389">
    <property type="entry name" value="Peptidase_M28"/>
    <property type="match status" value="1"/>
</dbReference>
<keyword evidence="4" id="KW-0964">Secreted</keyword>
<evidence type="ECO:0000256" key="1">
    <source>
        <dbReference type="ARBA" id="ARBA00001947"/>
    </source>
</evidence>
<dbReference type="CDD" id="cd04816">
    <property type="entry name" value="PA_SaNapH_like"/>
    <property type="match status" value="1"/>
</dbReference>
<keyword evidence="5 11" id="KW-0645">Protease</keyword>
<dbReference type="SUPFAM" id="SSF53187">
    <property type="entry name" value="Zn-dependent exopeptidases"/>
    <property type="match status" value="1"/>
</dbReference>
<evidence type="ECO:0000256" key="4">
    <source>
        <dbReference type="ARBA" id="ARBA00022525"/>
    </source>
</evidence>
<dbReference type="GO" id="GO:0046872">
    <property type="term" value="F:metal ion binding"/>
    <property type="evidence" value="ECO:0007669"/>
    <property type="project" value="UniProtKB-KW"/>
</dbReference>
<evidence type="ECO:0000256" key="8">
    <source>
        <dbReference type="ARBA" id="ARBA00022801"/>
    </source>
</evidence>
<keyword evidence="7 11" id="KW-0732">Signal</keyword>
<dbReference type="Gene3D" id="3.50.30.30">
    <property type="match status" value="1"/>
</dbReference>
<evidence type="ECO:0000256" key="10">
    <source>
        <dbReference type="ARBA" id="ARBA00023180"/>
    </source>
</evidence>
<evidence type="ECO:0000259" key="13">
    <source>
        <dbReference type="Pfam" id="PF04389"/>
    </source>
</evidence>
<evidence type="ECO:0000256" key="2">
    <source>
        <dbReference type="ARBA" id="ARBA00004613"/>
    </source>
</evidence>